<dbReference type="Gene3D" id="3.40.91.20">
    <property type="match status" value="1"/>
</dbReference>
<dbReference type="GO" id="GO:0009036">
    <property type="term" value="F:type II site-specific deoxyribonuclease activity"/>
    <property type="evidence" value="ECO:0007669"/>
    <property type="project" value="InterPro"/>
</dbReference>
<organism evidence="1 2">
    <name type="scientific">Aurantimicrobium photophilum</name>
    <dbReference type="NCBI Taxonomy" id="1987356"/>
    <lineage>
        <taxon>Bacteria</taxon>
        <taxon>Bacillati</taxon>
        <taxon>Actinomycetota</taxon>
        <taxon>Actinomycetes</taxon>
        <taxon>Micrococcales</taxon>
        <taxon>Microbacteriaceae</taxon>
        <taxon>Aurantimicrobium</taxon>
    </lineage>
</organism>
<dbReference type="GO" id="GO:0003677">
    <property type="term" value="F:DNA binding"/>
    <property type="evidence" value="ECO:0007669"/>
    <property type="project" value="InterPro"/>
</dbReference>
<dbReference type="AlphaFoldDB" id="A0A2Z3RVI6"/>
<evidence type="ECO:0000313" key="2">
    <source>
        <dbReference type="Proteomes" id="UP000246894"/>
    </source>
</evidence>
<name>A0A2Z3RVI6_9MICO</name>
<dbReference type="Pfam" id="PF09195">
    <property type="entry name" value="Endonuc-BglII"/>
    <property type="match status" value="1"/>
</dbReference>
<protein>
    <submittedName>
        <fullName evidence="1">Restriction endonuclease BglII</fullName>
    </submittedName>
</protein>
<keyword evidence="1" id="KW-0255">Endonuclease</keyword>
<reference evidence="1 2" key="1">
    <citation type="submission" date="2017-10" db="EMBL/GenBank/DDBJ databases">
        <title>Genome of an Actinobacterium that displays light-enhanced growth.</title>
        <authorList>
            <person name="Maresca J.A."/>
            <person name="Hempel P."/>
            <person name="Shevchenko O."/>
            <person name="Miller K.J."/>
            <person name="Hahn M.W."/>
        </authorList>
    </citation>
    <scope>NUCLEOTIDE SEQUENCE [LARGE SCALE GENOMIC DNA]</scope>
    <source>
        <strain evidence="1 2">MWH-Mo1</strain>
    </source>
</reference>
<dbReference type="Proteomes" id="UP000246894">
    <property type="component" value="Chromosome"/>
</dbReference>
<dbReference type="OrthoDB" id="5189544at2"/>
<dbReference type="RefSeq" id="WP_110232782.1">
    <property type="nucleotide sequence ID" value="NZ_CP023994.1"/>
</dbReference>
<gene>
    <name evidence="1" type="ORF">AURMO_00258</name>
</gene>
<accession>A0A2Z3RVI6</accession>
<dbReference type="InterPro" id="IPR011335">
    <property type="entry name" value="Restrct_endonuc-II-like"/>
</dbReference>
<keyword evidence="2" id="KW-1185">Reference proteome</keyword>
<evidence type="ECO:0000313" key="1">
    <source>
        <dbReference type="EMBL" id="AWR20877.1"/>
    </source>
</evidence>
<dbReference type="GO" id="GO:0009307">
    <property type="term" value="P:DNA restriction-modification system"/>
    <property type="evidence" value="ECO:0007669"/>
    <property type="project" value="InterPro"/>
</dbReference>
<dbReference type="InterPro" id="IPR011338">
    <property type="entry name" value="BamHI/BglII/BstY"/>
</dbReference>
<dbReference type="InterPro" id="IPR015278">
    <property type="entry name" value="BglII-like"/>
</dbReference>
<keyword evidence="1" id="KW-0378">Hydrolase</keyword>
<dbReference type="KEGG" id="aum:AURMO_00258"/>
<dbReference type="EMBL" id="CP023994">
    <property type="protein sequence ID" value="AWR20877.1"/>
    <property type="molecule type" value="Genomic_DNA"/>
</dbReference>
<dbReference type="GO" id="GO:0000287">
    <property type="term" value="F:magnesium ion binding"/>
    <property type="evidence" value="ECO:0007669"/>
    <property type="project" value="InterPro"/>
</dbReference>
<sequence>MYFDVHSHRNALVIAENEPGYLELWESFKQAILSISEEEVSEHFKTNHEGKAKSVSKSINALIKKRLTENDWISEPRIFGEPGYSDTKRDKKWRLDFAKSLGSHDHFELEQNLEPTPGISVEVAFNNDGSTAWNLIKPVLAGELNHVRKETQTGMGIIVTATETLKREGGFDNTVGTYDDFKMHLRPLRNLLTIPMIVIGLKPFDTFEIEVRKIENNLRGFLKYK</sequence>
<keyword evidence="1" id="KW-0540">Nuclease</keyword>
<proteinExistence type="predicted"/>
<dbReference type="SUPFAM" id="SSF52980">
    <property type="entry name" value="Restriction endonuclease-like"/>
    <property type="match status" value="1"/>
</dbReference>